<name>A0A8D9CDY1_9VIRU</name>
<dbReference type="EMBL" id="OU342829">
    <property type="protein sequence ID" value="CAG7580226.1"/>
    <property type="molecule type" value="Genomic_DNA"/>
</dbReference>
<organism evidence="2">
    <name type="scientific">uncultured marine phage</name>
    <dbReference type="NCBI Taxonomy" id="707152"/>
    <lineage>
        <taxon>Viruses</taxon>
        <taxon>environmental samples</taxon>
    </lineage>
</organism>
<evidence type="ECO:0000313" key="2">
    <source>
        <dbReference type="EMBL" id="CAG7580226.1"/>
    </source>
</evidence>
<feature type="transmembrane region" description="Helical" evidence="1">
    <location>
        <begin position="44"/>
        <end position="63"/>
    </location>
</feature>
<keyword evidence="1" id="KW-0472">Membrane</keyword>
<keyword evidence="1" id="KW-0812">Transmembrane</keyword>
<evidence type="ECO:0000256" key="1">
    <source>
        <dbReference type="SAM" id="Phobius"/>
    </source>
</evidence>
<sequence>MEITTKDLNELIEANISILLENKDTDKSQDYESIQKKVLKDTKVNFGFIFTFGTAITALYPIIESFIKNDGTLIEYDLKETVVYLTICALAIAFQEAKQSYQKIFEELRLRGAYKFLKPVVAFFNVMKNIFSNIASKTGEVIKGLADMFAYTALFVPFAIIFQDLIALNSVSLDGIISAVTVHGMAKLVMIGVSIGSITAKHFLIDLVNKLKKFNSLAFSNIKKVIDKIKRYTVGQLFGSKEPAAETGDVKRYHDFEGEEEIITEEDIKENKYVDRDEEWGSLGEYVEKFQKAVEGSEEDEVEFIRIIGKHLDSKTDIRVANAVDLLNEYDQRLLVKELEDTFFASTNESTMAEEFVEDIKDNTISGKGGFNSFLKVITALNLPEIKPDVDNCPKNFSIIYSFESINKERLVDTLRRFKSLSSGVRIIDNLTDNIVGIYFGLKFESNRFYIEYGILGDDKRYVVGEFKFGSPQYKKMLVNKSKVLKSFQEEMKDVDLKDLKLLMKIKNDFTNFSPGYFHRKSNAIIKDNVLIQGYYGVGNWNNGVLDKESYDNLKQEFKDWVLTQKWREKVLVNIKPGKFWVYFKIKMS</sequence>
<protein>
    <submittedName>
        <fullName evidence="2">Uncharacterized protein</fullName>
    </submittedName>
</protein>
<feature type="transmembrane region" description="Helical" evidence="1">
    <location>
        <begin position="148"/>
        <end position="168"/>
    </location>
</feature>
<proteinExistence type="predicted"/>
<keyword evidence="1" id="KW-1133">Transmembrane helix</keyword>
<accession>A0A8D9CDY1</accession>
<gene>
    <name evidence="2" type="ORF">SLAVMIC_00310</name>
</gene>
<reference evidence="2" key="1">
    <citation type="submission" date="2021-06" db="EMBL/GenBank/DDBJ databases">
        <authorList>
            <person name="Gannon L."/>
            <person name="Redgwell R T."/>
            <person name="Michniewski S."/>
            <person name="Harrison D C."/>
            <person name="Millard A."/>
        </authorList>
    </citation>
    <scope>NUCLEOTIDE SEQUENCE</scope>
</reference>